<evidence type="ECO:0000313" key="5">
    <source>
        <dbReference type="Proteomes" id="UP000308121"/>
    </source>
</evidence>
<feature type="transmembrane region" description="Helical" evidence="2">
    <location>
        <begin position="217"/>
        <end position="236"/>
    </location>
</feature>
<feature type="transmembrane region" description="Helical" evidence="2">
    <location>
        <begin position="242"/>
        <end position="263"/>
    </location>
</feature>
<feature type="compositionally biased region" description="Low complexity" evidence="1">
    <location>
        <begin position="381"/>
        <end position="396"/>
    </location>
</feature>
<dbReference type="RefSeq" id="WP_154730887.1">
    <property type="nucleotide sequence ID" value="NZ_SZYE01000215.1"/>
</dbReference>
<feature type="region of interest" description="Disordered" evidence="1">
    <location>
        <begin position="381"/>
        <end position="404"/>
    </location>
</feature>
<name>A0A7Z8JWI4_9CELL</name>
<sequence length="404" mass="41965">MTGTASSGDRLPVLWSLNGLRAAGALLVMLYHVNSWNLQVVRGSSAFYTGVGLFFVLSGFVLTWTAQPGTTLGAFYTRRLARILPNHLTAFAIGLAVTVLVVGSRVDPGTLLSGALLVQAWSPDRDVVFAVNGVAWSLSCEIAFYAAFPALLWTLRRMSARTRALVAGAALAAPVAVALAWPTLIPVLFHLPPARLPEFLLGMVTALAVREGWRPRIPAWALLAVLAACVLGAAAVDVHPTALTAVLAAIFAPLAAGCAWGDIDGRNRWALHPAVKLGGALSFSFYLLHELVIKVVVATPVRGPAAIGLVLVASAGLAFLLWRGVELPARARILATLPAPAPRLGAAPPPHAPHGRRARHSRPWDVAWSFPLAAGVPAAGAAGPGAPADGVASSGPVPLTSVTP</sequence>
<reference evidence="4 5" key="1">
    <citation type="submission" date="2019-05" db="EMBL/GenBank/DDBJ databases">
        <title>Genome sequence of Cellulomonas hominis strain CS1.</title>
        <authorList>
            <person name="Belmont J."/>
            <person name="Maclea K.S."/>
        </authorList>
    </citation>
    <scope>NUCLEOTIDE SEQUENCE [LARGE SCALE GENOMIC DNA]</scope>
    <source>
        <strain evidence="4 5">CS1</strain>
    </source>
</reference>
<keyword evidence="2" id="KW-1133">Transmembrane helix</keyword>
<dbReference type="Proteomes" id="UP000308121">
    <property type="component" value="Unassembled WGS sequence"/>
</dbReference>
<dbReference type="PANTHER" id="PTHR23028:SF53">
    <property type="entry name" value="ACYL_TRANSF_3 DOMAIN-CONTAINING PROTEIN"/>
    <property type="match status" value="1"/>
</dbReference>
<feature type="transmembrane region" description="Helical" evidence="2">
    <location>
        <begin position="303"/>
        <end position="322"/>
    </location>
</feature>
<feature type="transmembrane region" description="Helical" evidence="2">
    <location>
        <begin position="127"/>
        <end position="152"/>
    </location>
</feature>
<dbReference type="Pfam" id="PF01757">
    <property type="entry name" value="Acyl_transf_3"/>
    <property type="match status" value="1"/>
</dbReference>
<comment type="caution">
    <text evidence="4">The sequence shown here is derived from an EMBL/GenBank/DDBJ whole genome shotgun (WGS) entry which is preliminary data.</text>
</comment>
<dbReference type="GO" id="GO:0016020">
    <property type="term" value="C:membrane"/>
    <property type="evidence" value="ECO:0007669"/>
    <property type="project" value="TreeGrafter"/>
</dbReference>
<gene>
    <name evidence="4" type="ORF">FA014_17375</name>
</gene>
<feature type="domain" description="Acyltransferase 3" evidence="3">
    <location>
        <begin position="16"/>
        <end position="322"/>
    </location>
</feature>
<accession>A0A7Z8JWI4</accession>
<dbReference type="GO" id="GO:0009103">
    <property type="term" value="P:lipopolysaccharide biosynthetic process"/>
    <property type="evidence" value="ECO:0007669"/>
    <property type="project" value="TreeGrafter"/>
</dbReference>
<proteinExistence type="predicted"/>
<dbReference type="InterPro" id="IPR050879">
    <property type="entry name" value="Acyltransferase_3"/>
</dbReference>
<protein>
    <submittedName>
        <fullName evidence="4">Acyltransferase</fullName>
    </submittedName>
</protein>
<feature type="transmembrane region" description="Helical" evidence="2">
    <location>
        <begin position="12"/>
        <end position="33"/>
    </location>
</feature>
<keyword evidence="2" id="KW-0472">Membrane</keyword>
<dbReference type="EMBL" id="SZYE01000215">
    <property type="protein sequence ID" value="TKR22267.1"/>
    <property type="molecule type" value="Genomic_DNA"/>
</dbReference>
<evidence type="ECO:0000256" key="1">
    <source>
        <dbReference type="SAM" id="MobiDB-lite"/>
    </source>
</evidence>
<evidence type="ECO:0000259" key="3">
    <source>
        <dbReference type="Pfam" id="PF01757"/>
    </source>
</evidence>
<dbReference type="GO" id="GO:0016747">
    <property type="term" value="F:acyltransferase activity, transferring groups other than amino-acyl groups"/>
    <property type="evidence" value="ECO:0007669"/>
    <property type="project" value="InterPro"/>
</dbReference>
<dbReference type="PANTHER" id="PTHR23028">
    <property type="entry name" value="ACETYLTRANSFERASE"/>
    <property type="match status" value="1"/>
</dbReference>
<dbReference type="AlphaFoldDB" id="A0A7Z8JWI4"/>
<keyword evidence="4" id="KW-0012">Acyltransferase</keyword>
<feature type="transmembrane region" description="Helical" evidence="2">
    <location>
        <begin position="164"/>
        <end position="188"/>
    </location>
</feature>
<feature type="transmembrane region" description="Helical" evidence="2">
    <location>
        <begin position="87"/>
        <end position="107"/>
    </location>
</feature>
<organism evidence="4 5">
    <name type="scientific">Cellulomonas hominis</name>
    <dbReference type="NCBI Taxonomy" id="156981"/>
    <lineage>
        <taxon>Bacteria</taxon>
        <taxon>Bacillati</taxon>
        <taxon>Actinomycetota</taxon>
        <taxon>Actinomycetes</taxon>
        <taxon>Micrococcales</taxon>
        <taxon>Cellulomonadaceae</taxon>
        <taxon>Cellulomonas</taxon>
    </lineage>
</organism>
<keyword evidence="2" id="KW-0812">Transmembrane</keyword>
<feature type="transmembrane region" description="Helical" evidence="2">
    <location>
        <begin position="45"/>
        <end position="66"/>
    </location>
</feature>
<dbReference type="InterPro" id="IPR002656">
    <property type="entry name" value="Acyl_transf_3_dom"/>
</dbReference>
<evidence type="ECO:0000313" key="4">
    <source>
        <dbReference type="EMBL" id="TKR22267.1"/>
    </source>
</evidence>
<evidence type="ECO:0000256" key="2">
    <source>
        <dbReference type="SAM" id="Phobius"/>
    </source>
</evidence>
<keyword evidence="4" id="KW-0808">Transferase</keyword>
<dbReference type="OrthoDB" id="9796461at2"/>